<dbReference type="RefSeq" id="WP_388040793.1">
    <property type="nucleotide sequence ID" value="NZ_JBHUEK010000029.1"/>
</dbReference>
<accession>A0ABW4MSJ8</accession>
<feature type="domain" description="HMA" evidence="1">
    <location>
        <begin position="2"/>
        <end position="68"/>
    </location>
</feature>
<evidence type="ECO:0000259" key="1">
    <source>
        <dbReference type="PROSITE" id="PS50846"/>
    </source>
</evidence>
<comment type="caution">
    <text evidence="2">The sequence shown here is derived from an EMBL/GenBank/DDBJ whole genome shotgun (WGS) entry which is preliminary data.</text>
</comment>
<evidence type="ECO:0000313" key="3">
    <source>
        <dbReference type="Proteomes" id="UP001597227"/>
    </source>
</evidence>
<dbReference type="SUPFAM" id="SSF55008">
    <property type="entry name" value="HMA, heavy metal-associated domain"/>
    <property type="match status" value="1"/>
</dbReference>
<organism evidence="2 3">
    <name type="scientific">Fredinandcohnia salidurans</name>
    <dbReference type="NCBI Taxonomy" id="2595041"/>
    <lineage>
        <taxon>Bacteria</taxon>
        <taxon>Bacillati</taxon>
        <taxon>Bacillota</taxon>
        <taxon>Bacilli</taxon>
        <taxon>Bacillales</taxon>
        <taxon>Bacillaceae</taxon>
        <taxon>Fredinandcohnia</taxon>
    </lineage>
</organism>
<evidence type="ECO:0000313" key="2">
    <source>
        <dbReference type="EMBL" id="MFD1780962.1"/>
    </source>
</evidence>
<dbReference type="Pfam" id="PF00403">
    <property type="entry name" value="HMA"/>
    <property type="match status" value="1"/>
</dbReference>
<dbReference type="InterPro" id="IPR036163">
    <property type="entry name" value="HMA_dom_sf"/>
</dbReference>
<dbReference type="Gene3D" id="3.30.70.100">
    <property type="match status" value="1"/>
</dbReference>
<keyword evidence="3" id="KW-1185">Reference proteome</keyword>
<protein>
    <submittedName>
        <fullName evidence="2">Heavy-metal-associated domain-containing protein</fullName>
    </submittedName>
</protein>
<proteinExistence type="predicted"/>
<dbReference type="InterPro" id="IPR006121">
    <property type="entry name" value="HMA_dom"/>
</dbReference>
<gene>
    <name evidence="2" type="ORF">ACFSFW_20110</name>
</gene>
<reference evidence="3" key="1">
    <citation type="journal article" date="2019" name="Int. J. Syst. Evol. Microbiol.">
        <title>The Global Catalogue of Microorganisms (GCM) 10K type strain sequencing project: providing services to taxonomists for standard genome sequencing and annotation.</title>
        <authorList>
            <consortium name="The Broad Institute Genomics Platform"/>
            <consortium name="The Broad Institute Genome Sequencing Center for Infectious Disease"/>
            <person name="Wu L."/>
            <person name="Ma J."/>
        </authorList>
    </citation>
    <scope>NUCLEOTIDE SEQUENCE [LARGE SCALE GENOMIC DNA]</scope>
    <source>
        <strain evidence="3">CCUG 15531</strain>
    </source>
</reference>
<sequence length="73" mass="8229">MKTATYQMEELSCPSCIKKIEKALSKQEGVEDVKVLFNSGKVKVSYQEDTANPKAYKELLTRLGYPVLSTKIQ</sequence>
<dbReference type="PROSITE" id="PS50846">
    <property type="entry name" value="HMA_2"/>
    <property type="match status" value="1"/>
</dbReference>
<name>A0ABW4MSJ8_9BACI</name>
<dbReference type="EMBL" id="JBHUEK010000029">
    <property type="protein sequence ID" value="MFD1780962.1"/>
    <property type="molecule type" value="Genomic_DNA"/>
</dbReference>
<dbReference type="Proteomes" id="UP001597227">
    <property type="component" value="Unassembled WGS sequence"/>
</dbReference>
<dbReference type="CDD" id="cd00371">
    <property type="entry name" value="HMA"/>
    <property type="match status" value="1"/>
</dbReference>